<feature type="compositionally biased region" description="Basic residues" evidence="1">
    <location>
        <begin position="20"/>
        <end position="47"/>
    </location>
</feature>
<comment type="caution">
    <text evidence="2">The sequence shown here is derived from an EMBL/GenBank/DDBJ whole genome shotgun (WGS) entry which is preliminary data.</text>
</comment>
<reference evidence="2" key="1">
    <citation type="journal article" date="2022" name="bioRxiv">
        <title>Sequencing and chromosome-scale assembly of the giantPleurodeles waltlgenome.</title>
        <authorList>
            <person name="Brown T."/>
            <person name="Elewa A."/>
            <person name="Iarovenko S."/>
            <person name="Subramanian E."/>
            <person name="Araus A.J."/>
            <person name="Petzold A."/>
            <person name="Susuki M."/>
            <person name="Suzuki K.-i.T."/>
            <person name="Hayashi T."/>
            <person name="Toyoda A."/>
            <person name="Oliveira C."/>
            <person name="Osipova E."/>
            <person name="Leigh N.D."/>
            <person name="Simon A."/>
            <person name="Yun M.H."/>
        </authorList>
    </citation>
    <scope>NUCLEOTIDE SEQUENCE</scope>
    <source>
        <strain evidence="2">20211129_DDA</strain>
        <tissue evidence="2">Liver</tissue>
    </source>
</reference>
<organism evidence="2 3">
    <name type="scientific">Pleurodeles waltl</name>
    <name type="common">Iberian ribbed newt</name>
    <dbReference type="NCBI Taxonomy" id="8319"/>
    <lineage>
        <taxon>Eukaryota</taxon>
        <taxon>Metazoa</taxon>
        <taxon>Chordata</taxon>
        <taxon>Craniata</taxon>
        <taxon>Vertebrata</taxon>
        <taxon>Euteleostomi</taxon>
        <taxon>Amphibia</taxon>
        <taxon>Batrachia</taxon>
        <taxon>Caudata</taxon>
        <taxon>Salamandroidea</taxon>
        <taxon>Salamandridae</taxon>
        <taxon>Pleurodelinae</taxon>
        <taxon>Pleurodeles</taxon>
    </lineage>
</organism>
<feature type="region of interest" description="Disordered" evidence="1">
    <location>
        <begin position="1"/>
        <end position="111"/>
    </location>
</feature>
<evidence type="ECO:0000313" key="3">
    <source>
        <dbReference type="Proteomes" id="UP001066276"/>
    </source>
</evidence>
<dbReference type="AlphaFoldDB" id="A0AAV7NGL3"/>
<accession>A0AAV7NGL3</accession>
<dbReference type="Proteomes" id="UP001066276">
    <property type="component" value="Chromosome 8"/>
</dbReference>
<proteinExistence type="predicted"/>
<gene>
    <name evidence="2" type="ORF">NDU88_002471</name>
</gene>
<feature type="compositionally biased region" description="Basic residues" evidence="1">
    <location>
        <begin position="63"/>
        <end position="79"/>
    </location>
</feature>
<sequence>MGTSTDAWNLDFRKRGTPGTRRRSSLRELHQRRKTASRRVRKTRKSSQTRFQGPAGNLQRRPESRRRRRPEGRVFTRRKSACESIMVPGRSGEEGSGNHYEASTTNELLAP</sequence>
<name>A0AAV7NGL3_PLEWA</name>
<evidence type="ECO:0000313" key="2">
    <source>
        <dbReference type="EMBL" id="KAJ1114232.1"/>
    </source>
</evidence>
<feature type="compositionally biased region" description="Polar residues" evidence="1">
    <location>
        <begin position="101"/>
        <end position="111"/>
    </location>
</feature>
<protein>
    <submittedName>
        <fullName evidence="2">Uncharacterized protein</fullName>
    </submittedName>
</protein>
<dbReference type="EMBL" id="JANPWB010000012">
    <property type="protein sequence ID" value="KAJ1114232.1"/>
    <property type="molecule type" value="Genomic_DNA"/>
</dbReference>
<keyword evidence="3" id="KW-1185">Reference proteome</keyword>
<evidence type="ECO:0000256" key="1">
    <source>
        <dbReference type="SAM" id="MobiDB-lite"/>
    </source>
</evidence>